<feature type="transmembrane region" description="Helical" evidence="7">
    <location>
        <begin position="290"/>
        <end position="309"/>
    </location>
</feature>
<keyword evidence="6 7" id="KW-0472">Membrane</keyword>
<organism evidence="9 10">
    <name type="scientific">Eupransor demetentiae</name>
    <dbReference type="NCBI Taxonomy" id="3109584"/>
    <lineage>
        <taxon>Bacteria</taxon>
        <taxon>Bacillati</taxon>
        <taxon>Bacillota</taxon>
        <taxon>Bacilli</taxon>
        <taxon>Lactobacillales</taxon>
        <taxon>Lactobacillaceae</taxon>
        <taxon>Eupransor</taxon>
    </lineage>
</organism>
<sequence>MKLHFPKEDWQRNVIVVWFAVFITGIGLSEILPFLSLYIGTLGDFSKNQITLYSGMAFAVTFLVTAFIAPIWGKLADKSGRKLMMLRAAAGMAIVFFLMGFTTNVWQLIALRGVQGALGGFVSNSNALIATQTPKEKMGRALGTVVTGFTAGNLLGPLVGGAMASAFSYQTVFHITGVIMAIVFVFILFLVKENRPEIKEEKQNDQIENVTWKNLPNKQILVGLFITTMLVQTVNMSINPIVSLFVQELIPHSPNLTFLAGVVAAAPGLATVIAAPIFGRLGDHFGTRYLIEIGFLIAISAFVPTAFVSSVTMLIVLRFIVGISDATLLPAIQTLLSKNSPSFMVSRVFAYNQSFQAVGAVAGPMLGAFIANVMNYRMIFIFSALIMFLNALLFVWNNRKNKA</sequence>
<dbReference type="InterPro" id="IPR011701">
    <property type="entry name" value="MFS"/>
</dbReference>
<comment type="subcellular location">
    <subcellularLocation>
        <location evidence="1">Cell membrane</location>
        <topology evidence="1">Multi-pass membrane protein</topology>
    </subcellularLocation>
</comment>
<protein>
    <submittedName>
        <fullName evidence="9">MFS family (AraJ)</fullName>
    </submittedName>
</protein>
<evidence type="ECO:0000256" key="3">
    <source>
        <dbReference type="ARBA" id="ARBA00022475"/>
    </source>
</evidence>
<keyword evidence="3" id="KW-1003">Cell membrane</keyword>
<dbReference type="PANTHER" id="PTHR43414">
    <property type="entry name" value="MULTIDRUG RESISTANCE PROTEIN MDTG"/>
    <property type="match status" value="1"/>
</dbReference>
<comment type="caution">
    <text evidence="9">The sequence shown here is derived from an EMBL/GenBank/DDBJ whole genome shotgun (WGS) entry which is preliminary data.</text>
</comment>
<dbReference type="EMBL" id="CAWVOH010000001">
    <property type="protein sequence ID" value="CAK8054058.1"/>
    <property type="molecule type" value="Genomic_DNA"/>
</dbReference>
<evidence type="ECO:0000313" key="9">
    <source>
        <dbReference type="EMBL" id="CAK8054058.1"/>
    </source>
</evidence>
<feature type="transmembrane region" description="Helical" evidence="7">
    <location>
        <begin position="348"/>
        <end position="370"/>
    </location>
</feature>
<feature type="domain" description="Major facilitator superfamily (MFS) profile" evidence="8">
    <location>
        <begin position="13"/>
        <end position="402"/>
    </location>
</feature>
<feature type="transmembrane region" description="Helical" evidence="7">
    <location>
        <begin position="12"/>
        <end position="38"/>
    </location>
</feature>
<feature type="transmembrane region" description="Helical" evidence="7">
    <location>
        <begin position="109"/>
        <end position="129"/>
    </location>
</feature>
<evidence type="ECO:0000256" key="2">
    <source>
        <dbReference type="ARBA" id="ARBA00022448"/>
    </source>
</evidence>
<dbReference type="Pfam" id="PF00083">
    <property type="entry name" value="Sugar_tr"/>
    <property type="match status" value="1"/>
</dbReference>
<dbReference type="PRINTS" id="PR01035">
    <property type="entry name" value="TCRTETA"/>
</dbReference>
<dbReference type="InterPro" id="IPR020846">
    <property type="entry name" value="MFS_dom"/>
</dbReference>
<evidence type="ECO:0000313" key="10">
    <source>
        <dbReference type="Proteomes" id="UP001314241"/>
    </source>
</evidence>
<feature type="transmembrane region" description="Helical" evidence="7">
    <location>
        <begin position="258"/>
        <end position="278"/>
    </location>
</feature>
<evidence type="ECO:0000256" key="6">
    <source>
        <dbReference type="ARBA" id="ARBA00023136"/>
    </source>
</evidence>
<reference evidence="9 10" key="1">
    <citation type="submission" date="2024-01" db="EMBL/GenBank/DDBJ databases">
        <authorList>
            <person name="Botero Cardona J."/>
        </authorList>
    </citation>
    <scope>NUCLEOTIDE SEQUENCE [LARGE SCALE GENOMIC DNA]</scope>
    <source>
        <strain evidence="9 10">LMG 33000</strain>
    </source>
</reference>
<name>A0ABM9N4F8_9LACO</name>
<accession>A0ABM9N4F8</accession>
<evidence type="ECO:0000256" key="1">
    <source>
        <dbReference type="ARBA" id="ARBA00004651"/>
    </source>
</evidence>
<evidence type="ECO:0000259" key="8">
    <source>
        <dbReference type="PROSITE" id="PS50850"/>
    </source>
</evidence>
<dbReference type="Pfam" id="PF07690">
    <property type="entry name" value="MFS_1"/>
    <property type="match status" value="1"/>
</dbReference>
<dbReference type="SUPFAM" id="SSF103473">
    <property type="entry name" value="MFS general substrate transporter"/>
    <property type="match status" value="1"/>
</dbReference>
<dbReference type="Gene3D" id="1.20.1250.20">
    <property type="entry name" value="MFS general substrate transporter like domains"/>
    <property type="match status" value="1"/>
</dbReference>
<gene>
    <name evidence="9" type="ORF">R54876_GBNLAHCA_00618</name>
</gene>
<feature type="transmembrane region" description="Helical" evidence="7">
    <location>
        <begin position="315"/>
        <end position="336"/>
    </location>
</feature>
<keyword evidence="10" id="KW-1185">Reference proteome</keyword>
<evidence type="ECO:0000256" key="4">
    <source>
        <dbReference type="ARBA" id="ARBA00022692"/>
    </source>
</evidence>
<evidence type="ECO:0000256" key="5">
    <source>
        <dbReference type="ARBA" id="ARBA00022989"/>
    </source>
</evidence>
<dbReference type="InterPro" id="IPR001958">
    <property type="entry name" value="Tet-R_TetA/multi-R_MdtG-like"/>
</dbReference>
<dbReference type="InterPro" id="IPR036259">
    <property type="entry name" value="MFS_trans_sf"/>
</dbReference>
<feature type="transmembrane region" description="Helical" evidence="7">
    <location>
        <begin position="172"/>
        <end position="191"/>
    </location>
</feature>
<feature type="transmembrane region" description="Helical" evidence="7">
    <location>
        <begin position="50"/>
        <end position="72"/>
    </location>
</feature>
<dbReference type="PROSITE" id="PS50850">
    <property type="entry name" value="MFS"/>
    <property type="match status" value="1"/>
</dbReference>
<dbReference type="PANTHER" id="PTHR43414:SF1">
    <property type="entry name" value="PEPTIDE PERMEASE"/>
    <property type="match status" value="1"/>
</dbReference>
<dbReference type="InterPro" id="IPR005828">
    <property type="entry name" value="MFS_sugar_transport-like"/>
</dbReference>
<feature type="transmembrane region" description="Helical" evidence="7">
    <location>
        <begin position="141"/>
        <end position="166"/>
    </location>
</feature>
<keyword evidence="5 7" id="KW-1133">Transmembrane helix</keyword>
<feature type="transmembrane region" description="Helical" evidence="7">
    <location>
        <begin position="220"/>
        <end position="238"/>
    </location>
</feature>
<keyword evidence="2" id="KW-0813">Transport</keyword>
<dbReference type="RefSeq" id="WP_349641601.1">
    <property type="nucleotide sequence ID" value="NZ_CAWVOH010000001.1"/>
</dbReference>
<dbReference type="Proteomes" id="UP001314241">
    <property type="component" value="Unassembled WGS sequence"/>
</dbReference>
<feature type="transmembrane region" description="Helical" evidence="7">
    <location>
        <begin position="376"/>
        <end position="396"/>
    </location>
</feature>
<dbReference type="Gene3D" id="1.20.1720.10">
    <property type="entry name" value="Multidrug resistance protein D"/>
    <property type="match status" value="1"/>
</dbReference>
<feature type="transmembrane region" description="Helical" evidence="7">
    <location>
        <begin position="84"/>
        <end position="103"/>
    </location>
</feature>
<evidence type="ECO:0000256" key="7">
    <source>
        <dbReference type="SAM" id="Phobius"/>
    </source>
</evidence>
<keyword evidence="4 7" id="KW-0812">Transmembrane</keyword>
<proteinExistence type="predicted"/>